<accession>A0A833V5T7</accession>
<comment type="caution">
    <text evidence="1">The sequence shown here is derived from an EMBL/GenBank/DDBJ whole genome shotgun (WGS) entry which is preliminary data.</text>
</comment>
<sequence>MVKANIVWKNCLKLQLREQKVNNSNALEVLLFSGFRLGFRLNHILLFWNLTSEGGRNAHRYKYAGKTVDVQGLSIFKEYPV</sequence>
<keyword evidence="2" id="KW-1185">Reference proteome</keyword>
<evidence type="ECO:0000313" key="1">
    <source>
        <dbReference type="EMBL" id="KAF3325991.1"/>
    </source>
</evidence>
<protein>
    <submittedName>
        <fullName evidence="1">Uncharacterized protein</fullName>
    </submittedName>
</protein>
<reference evidence="1" key="1">
    <citation type="submission" date="2020-01" db="EMBL/GenBank/DDBJ databases">
        <title>Genome sequence of Kobresia littledalei, the first chromosome-level genome in the family Cyperaceae.</title>
        <authorList>
            <person name="Qu G."/>
        </authorList>
    </citation>
    <scope>NUCLEOTIDE SEQUENCE</scope>
    <source>
        <strain evidence="1">C.B.Clarke</strain>
        <tissue evidence="1">Leaf</tissue>
    </source>
</reference>
<dbReference type="EMBL" id="SWLB01000019">
    <property type="protein sequence ID" value="KAF3325991.1"/>
    <property type="molecule type" value="Genomic_DNA"/>
</dbReference>
<gene>
    <name evidence="1" type="ORF">FCM35_KLT09071</name>
</gene>
<evidence type="ECO:0000313" key="2">
    <source>
        <dbReference type="Proteomes" id="UP000623129"/>
    </source>
</evidence>
<organism evidence="1 2">
    <name type="scientific">Carex littledalei</name>
    <dbReference type="NCBI Taxonomy" id="544730"/>
    <lineage>
        <taxon>Eukaryota</taxon>
        <taxon>Viridiplantae</taxon>
        <taxon>Streptophyta</taxon>
        <taxon>Embryophyta</taxon>
        <taxon>Tracheophyta</taxon>
        <taxon>Spermatophyta</taxon>
        <taxon>Magnoliopsida</taxon>
        <taxon>Liliopsida</taxon>
        <taxon>Poales</taxon>
        <taxon>Cyperaceae</taxon>
        <taxon>Cyperoideae</taxon>
        <taxon>Cariceae</taxon>
        <taxon>Carex</taxon>
        <taxon>Carex subgen. Euthyceras</taxon>
    </lineage>
</organism>
<dbReference type="AlphaFoldDB" id="A0A833V5T7"/>
<dbReference type="Proteomes" id="UP000623129">
    <property type="component" value="Unassembled WGS sequence"/>
</dbReference>
<proteinExistence type="predicted"/>
<name>A0A833V5T7_9POAL</name>